<keyword evidence="3" id="KW-1003">Cell membrane</keyword>
<keyword evidence="5 7" id="KW-1133">Transmembrane helix</keyword>
<protein>
    <recommendedName>
        <fullName evidence="8">Membrane transport protein MMPL domain-containing protein</fullName>
    </recommendedName>
</protein>
<dbReference type="GO" id="GO:0005886">
    <property type="term" value="C:plasma membrane"/>
    <property type="evidence" value="ECO:0007669"/>
    <property type="project" value="UniProtKB-SubCell"/>
</dbReference>
<evidence type="ECO:0000256" key="1">
    <source>
        <dbReference type="ARBA" id="ARBA00004651"/>
    </source>
</evidence>
<evidence type="ECO:0000256" key="3">
    <source>
        <dbReference type="ARBA" id="ARBA00022475"/>
    </source>
</evidence>
<dbReference type="AlphaFoldDB" id="X6MRP2"/>
<dbReference type="Proteomes" id="UP000023152">
    <property type="component" value="Unassembled WGS sequence"/>
</dbReference>
<evidence type="ECO:0000256" key="7">
    <source>
        <dbReference type="SAM" id="Phobius"/>
    </source>
</evidence>
<keyword evidence="6 7" id="KW-0472">Membrane</keyword>
<evidence type="ECO:0000256" key="6">
    <source>
        <dbReference type="ARBA" id="ARBA00023136"/>
    </source>
</evidence>
<gene>
    <name evidence="9" type="ORF">RFI_21026</name>
</gene>
<accession>X6MRP2</accession>
<dbReference type="InterPro" id="IPR004869">
    <property type="entry name" value="MMPL_dom"/>
</dbReference>
<sequence length="385" mass="45766">MHKKKFFKLFTRSENDLHVQFCEINIIYEERPLIWFFNLKKEVFCGFFFPFFTAVVFFVGHFPSSEKGIIPRQRESMQSLEDELEDLPEPEIFKKYFRFVSWKWGRVIIIVWWSAMVILGLSYGFELEKKRGGLKKKKLKYKISQNEFRKKFHSIATTKELIVYYTCSYLYYYYLSTFIFSIFFFIHLKKKKNIPLVNSPAAQCDTDHPIYDLPQLQNMSQQLNASLHTYSEANKHIIFSYKDYFDAQATCNKYKSINKTCEEDIKKDFHFSLKVKQAKHALGTIRYDGESDSSETRDMNDYIKGECQRLSNDKIVVKFTGETPMVQDMTESSRKDVEQKEVYTIPLALCVLAIVVKTWRTMFIPIICVLGSICTSFRFFFFFFF</sequence>
<dbReference type="Pfam" id="PF03176">
    <property type="entry name" value="MMPL"/>
    <property type="match status" value="1"/>
</dbReference>
<evidence type="ECO:0000256" key="5">
    <source>
        <dbReference type="ARBA" id="ARBA00022989"/>
    </source>
</evidence>
<comment type="similarity">
    <text evidence="2">Belongs to the resistance-nodulation-cell division (RND) (TC 2.A.6) family. MmpL subfamily.</text>
</comment>
<feature type="transmembrane region" description="Helical" evidence="7">
    <location>
        <begin position="362"/>
        <end position="384"/>
    </location>
</feature>
<keyword evidence="4 7" id="KW-0812">Transmembrane</keyword>
<organism evidence="9 10">
    <name type="scientific">Reticulomyxa filosa</name>
    <dbReference type="NCBI Taxonomy" id="46433"/>
    <lineage>
        <taxon>Eukaryota</taxon>
        <taxon>Sar</taxon>
        <taxon>Rhizaria</taxon>
        <taxon>Retaria</taxon>
        <taxon>Foraminifera</taxon>
        <taxon>Monothalamids</taxon>
        <taxon>Reticulomyxidae</taxon>
        <taxon>Reticulomyxa</taxon>
    </lineage>
</organism>
<dbReference type="PANTHER" id="PTHR33406:SF6">
    <property type="entry name" value="MEMBRANE PROTEIN YDGH-RELATED"/>
    <property type="match status" value="1"/>
</dbReference>
<comment type="caution">
    <text evidence="9">The sequence shown here is derived from an EMBL/GenBank/DDBJ whole genome shotgun (WGS) entry which is preliminary data.</text>
</comment>
<comment type="subcellular location">
    <subcellularLocation>
        <location evidence="1">Cell membrane</location>
        <topology evidence="1">Multi-pass membrane protein</topology>
    </subcellularLocation>
</comment>
<name>X6MRP2_RETFI</name>
<proteinExistence type="inferred from homology"/>
<evidence type="ECO:0000256" key="4">
    <source>
        <dbReference type="ARBA" id="ARBA00022692"/>
    </source>
</evidence>
<dbReference type="SUPFAM" id="SSF82866">
    <property type="entry name" value="Multidrug efflux transporter AcrB transmembrane domain"/>
    <property type="match status" value="1"/>
</dbReference>
<dbReference type="InterPro" id="IPR050545">
    <property type="entry name" value="Mycobact_MmpL"/>
</dbReference>
<feature type="transmembrane region" description="Helical" evidence="7">
    <location>
        <begin position="104"/>
        <end position="127"/>
    </location>
</feature>
<evidence type="ECO:0000256" key="2">
    <source>
        <dbReference type="ARBA" id="ARBA00010157"/>
    </source>
</evidence>
<keyword evidence="10" id="KW-1185">Reference proteome</keyword>
<dbReference type="EMBL" id="ASPP01018367">
    <property type="protein sequence ID" value="ETO16326.1"/>
    <property type="molecule type" value="Genomic_DNA"/>
</dbReference>
<evidence type="ECO:0000313" key="10">
    <source>
        <dbReference type="Proteomes" id="UP000023152"/>
    </source>
</evidence>
<feature type="transmembrane region" description="Helical" evidence="7">
    <location>
        <begin position="171"/>
        <end position="188"/>
    </location>
</feature>
<feature type="domain" description="Membrane transport protein MMPL" evidence="8">
    <location>
        <begin position="273"/>
        <end position="379"/>
    </location>
</feature>
<evidence type="ECO:0000313" key="9">
    <source>
        <dbReference type="EMBL" id="ETO16326.1"/>
    </source>
</evidence>
<evidence type="ECO:0000259" key="8">
    <source>
        <dbReference type="Pfam" id="PF03176"/>
    </source>
</evidence>
<feature type="transmembrane region" description="Helical" evidence="7">
    <location>
        <begin position="43"/>
        <end position="62"/>
    </location>
</feature>
<reference evidence="9 10" key="1">
    <citation type="journal article" date="2013" name="Curr. Biol.">
        <title>The Genome of the Foraminiferan Reticulomyxa filosa.</title>
        <authorList>
            <person name="Glockner G."/>
            <person name="Hulsmann N."/>
            <person name="Schleicher M."/>
            <person name="Noegel A.A."/>
            <person name="Eichinger L."/>
            <person name="Gallinger C."/>
            <person name="Pawlowski J."/>
            <person name="Sierra R."/>
            <person name="Euteneuer U."/>
            <person name="Pillet L."/>
            <person name="Moustafa A."/>
            <person name="Platzer M."/>
            <person name="Groth M."/>
            <person name="Szafranski K."/>
            <person name="Schliwa M."/>
        </authorList>
    </citation>
    <scope>NUCLEOTIDE SEQUENCE [LARGE SCALE GENOMIC DNA]</scope>
</reference>
<dbReference type="PANTHER" id="PTHR33406">
    <property type="entry name" value="MEMBRANE PROTEIN MJ1562-RELATED"/>
    <property type="match status" value="1"/>
</dbReference>